<dbReference type="EMBL" id="JAFDVH010000006">
    <property type="protein sequence ID" value="KAG7476347.1"/>
    <property type="molecule type" value="Genomic_DNA"/>
</dbReference>
<accession>A0A9D3TAP7</accession>
<evidence type="ECO:0000256" key="1">
    <source>
        <dbReference type="SAM" id="MobiDB-lite"/>
    </source>
</evidence>
<proteinExistence type="predicted"/>
<evidence type="ECO:0000313" key="3">
    <source>
        <dbReference type="Proteomes" id="UP001046870"/>
    </source>
</evidence>
<feature type="region of interest" description="Disordered" evidence="1">
    <location>
        <begin position="85"/>
        <end position="108"/>
    </location>
</feature>
<keyword evidence="3" id="KW-1185">Reference proteome</keyword>
<organism evidence="2 3">
    <name type="scientific">Megalops atlanticus</name>
    <name type="common">Tarpon</name>
    <name type="synonym">Clupea gigantea</name>
    <dbReference type="NCBI Taxonomy" id="7932"/>
    <lineage>
        <taxon>Eukaryota</taxon>
        <taxon>Metazoa</taxon>
        <taxon>Chordata</taxon>
        <taxon>Craniata</taxon>
        <taxon>Vertebrata</taxon>
        <taxon>Euteleostomi</taxon>
        <taxon>Actinopterygii</taxon>
        <taxon>Neopterygii</taxon>
        <taxon>Teleostei</taxon>
        <taxon>Elopiformes</taxon>
        <taxon>Megalopidae</taxon>
        <taxon>Megalops</taxon>
    </lineage>
</organism>
<reference evidence="2" key="1">
    <citation type="submission" date="2021-01" db="EMBL/GenBank/DDBJ databases">
        <authorList>
            <person name="Zahm M."/>
            <person name="Roques C."/>
            <person name="Cabau C."/>
            <person name="Klopp C."/>
            <person name="Donnadieu C."/>
            <person name="Jouanno E."/>
            <person name="Lampietro C."/>
            <person name="Louis A."/>
            <person name="Herpin A."/>
            <person name="Echchiki A."/>
            <person name="Berthelot C."/>
            <person name="Parey E."/>
            <person name="Roest-Crollius H."/>
            <person name="Braasch I."/>
            <person name="Postlethwait J."/>
            <person name="Bobe J."/>
            <person name="Montfort J."/>
            <person name="Bouchez O."/>
            <person name="Begum T."/>
            <person name="Mejri S."/>
            <person name="Adams A."/>
            <person name="Chen W.-J."/>
            <person name="Guiguen Y."/>
        </authorList>
    </citation>
    <scope>NUCLEOTIDE SEQUENCE</scope>
    <source>
        <strain evidence="2">YG-15Mar2019-1</strain>
        <tissue evidence="2">Brain</tissue>
    </source>
</reference>
<name>A0A9D3TAP7_MEGAT</name>
<feature type="region of interest" description="Disordered" evidence="1">
    <location>
        <begin position="1"/>
        <end position="31"/>
    </location>
</feature>
<dbReference type="AlphaFoldDB" id="A0A9D3TAP7"/>
<gene>
    <name evidence="2" type="ORF">MATL_G00081940</name>
</gene>
<sequence>MEVCPSFERKQNPQVPDQACGAPHSPTARPSQLPFQAWQANTAPQPEAFISQHAFLHHGGNGAAEQGYVGSPLSTHVVSLFSPIIGGTEKRTPGSDRDTATVPRRESKEIVQKVKNCL</sequence>
<protein>
    <submittedName>
        <fullName evidence="2">Uncharacterized protein</fullName>
    </submittedName>
</protein>
<evidence type="ECO:0000313" key="2">
    <source>
        <dbReference type="EMBL" id="KAG7476347.1"/>
    </source>
</evidence>
<comment type="caution">
    <text evidence="2">The sequence shown here is derived from an EMBL/GenBank/DDBJ whole genome shotgun (WGS) entry which is preliminary data.</text>
</comment>
<dbReference type="Proteomes" id="UP001046870">
    <property type="component" value="Chromosome 6"/>
</dbReference>
<feature type="compositionally biased region" description="Basic and acidic residues" evidence="1">
    <location>
        <begin position="88"/>
        <end position="108"/>
    </location>
</feature>